<evidence type="ECO:0008006" key="3">
    <source>
        <dbReference type="Google" id="ProtNLM"/>
    </source>
</evidence>
<sequence length="174" mass="18735">MRLRPSRVLLPVVALGLLVSVPLKAWTIVSNHSQQGPEAEVALADALEQAGYRTSYEDRVLGRRAVVAEAGSCRIWLGIVSGEGWHRDIAVKSASPQEEVAFFFKGHAYPDQPIWDTWLDEKAAVLARSFALPLHPSPVVAAHLGPGCAIDREGLAQRLNAPSGGQGKGPAERM</sequence>
<name>A0ABU0HW91_9HYPH</name>
<evidence type="ECO:0000313" key="2">
    <source>
        <dbReference type="Proteomes" id="UP001231124"/>
    </source>
</evidence>
<dbReference type="EMBL" id="JAUSVP010000001">
    <property type="protein sequence ID" value="MDQ0445975.1"/>
    <property type="molecule type" value="Genomic_DNA"/>
</dbReference>
<dbReference type="Proteomes" id="UP001231124">
    <property type="component" value="Unassembled WGS sequence"/>
</dbReference>
<accession>A0ABU0HW91</accession>
<protein>
    <recommendedName>
        <fullName evidence="3">Lipoprotein</fullName>
    </recommendedName>
</protein>
<keyword evidence="2" id="KW-1185">Reference proteome</keyword>
<proteinExistence type="predicted"/>
<comment type="caution">
    <text evidence="1">The sequence shown here is derived from an EMBL/GenBank/DDBJ whole genome shotgun (WGS) entry which is preliminary data.</text>
</comment>
<organism evidence="1 2">
    <name type="scientific">Methylobacterium aerolatum</name>
    <dbReference type="NCBI Taxonomy" id="418708"/>
    <lineage>
        <taxon>Bacteria</taxon>
        <taxon>Pseudomonadati</taxon>
        <taxon>Pseudomonadota</taxon>
        <taxon>Alphaproteobacteria</taxon>
        <taxon>Hyphomicrobiales</taxon>
        <taxon>Methylobacteriaceae</taxon>
        <taxon>Methylobacterium</taxon>
    </lineage>
</organism>
<evidence type="ECO:0000313" key="1">
    <source>
        <dbReference type="EMBL" id="MDQ0445975.1"/>
    </source>
</evidence>
<reference evidence="1 2" key="1">
    <citation type="submission" date="2023-07" db="EMBL/GenBank/DDBJ databases">
        <title>Genomic Encyclopedia of Type Strains, Phase IV (KMG-IV): sequencing the most valuable type-strain genomes for metagenomic binning, comparative biology and taxonomic classification.</title>
        <authorList>
            <person name="Goeker M."/>
        </authorList>
    </citation>
    <scope>NUCLEOTIDE SEQUENCE [LARGE SCALE GENOMIC DNA]</scope>
    <source>
        <strain evidence="1 2">DSM 19013</strain>
    </source>
</reference>
<dbReference type="RefSeq" id="WP_238203238.1">
    <property type="nucleotide sequence ID" value="NZ_BPQE01000013.1"/>
</dbReference>
<gene>
    <name evidence="1" type="ORF">QO012_000453</name>
</gene>